<dbReference type="Proteomes" id="UP000324222">
    <property type="component" value="Unassembled WGS sequence"/>
</dbReference>
<protein>
    <submittedName>
        <fullName evidence="2">Uncharacterized protein</fullName>
    </submittedName>
</protein>
<evidence type="ECO:0000313" key="2">
    <source>
        <dbReference type="EMBL" id="MPC54495.1"/>
    </source>
</evidence>
<comment type="caution">
    <text evidence="2">The sequence shown here is derived from an EMBL/GenBank/DDBJ whole genome shotgun (WGS) entry which is preliminary data.</text>
</comment>
<proteinExistence type="predicted"/>
<feature type="region of interest" description="Disordered" evidence="1">
    <location>
        <begin position="122"/>
        <end position="141"/>
    </location>
</feature>
<sequence>MDNNSSRNPWIAVRRQNVVLDVKEAADEMGRSDDKKVKTILDAAGYTKNLDMTEWEMKRLSKENDEKKRPILLRVNNQRQRDNTRILRVAKNLKEAGATMAKIYLKKDTHPAIRKEQVRLKMQEKEEKEKPCNAASNISYN</sequence>
<dbReference type="AlphaFoldDB" id="A0A5B7GAY3"/>
<gene>
    <name evidence="2" type="ORF">E2C01_048414</name>
</gene>
<dbReference type="EMBL" id="VSRR010012398">
    <property type="protein sequence ID" value="MPC54495.1"/>
    <property type="molecule type" value="Genomic_DNA"/>
</dbReference>
<name>A0A5B7GAY3_PORTR</name>
<feature type="compositionally biased region" description="Basic and acidic residues" evidence="1">
    <location>
        <begin position="122"/>
        <end position="131"/>
    </location>
</feature>
<evidence type="ECO:0000313" key="3">
    <source>
        <dbReference type="Proteomes" id="UP000324222"/>
    </source>
</evidence>
<evidence type="ECO:0000256" key="1">
    <source>
        <dbReference type="SAM" id="MobiDB-lite"/>
    </source>
</evidence>
<accession>A0A5B7GAY3</accession>
<keyword evidence="3" id="KW-1185">Reference proteome</keyword>
<organism evidence="2 3">
    <name type="scientific">Portunus trituberculatus</name>
    <name type="common">Swimming crab</name>
    <name type="synonym">Neptunus trituberculatus</name>
    <dbReference type="NCBI Taxonomy" id="210409"/>
    <lineage>
        <taxon>Eukaryota</taxon>
        <taxon>Metazoa</taxon>
        <taxon>Ecdysozoa</taxon>
        <taxon>Arthropoda</taxon>
        <taxon>Crustacea</taxon>
        <taxon>Multicrustacea</taxon>
        <taxon>Malacostraca</taxon>
        <taxon>Eumalacostraca</taxon>
        <taxon>Eucarida</taxon>
        <taxon>Decapoda</taxon>
        <taxon>Pleocyemata</taxon>
        <taxon>Brachyura</taxon>
        <taxon>Eubrachyura</taxon>
        <taxon>Portunoidea</taxon>
        <taxon>Portunidae</taxon>
        <taxon>Portuninae</taxon>
        <taxon>Portunus</taxon>
    </lineage>
</organism>
<reference evidence="2 3" key="1">
    <citation type="submission" date="2019-05" db="EMBL/GenBank/DDBJ databases">
        <title>Another draft genome of Portunus trituberculatus and its Hox gene families provides insights of decapod evolution.</title>
        <authorList>
            <person name="Jeong J.-H."/>
            <person name="Song I."/>
            <person name="Kim S."/>
            <person name="Choi T."/>
            <person name="Kim D."/>
            <person name="Ryu S."/>
            <person name="Kim W."/>
        </authorList>
    </citation>
    <scope>NUCLEOTIDE SEQUENCE [LARGE SCALE GENOMIC DNA]</scope>
    <source>
        <tissue evidence="2">Muscle</tissue>
    </source>
</reference>